<organism evidence="1 2">
    <name type="scientific">Dermacentor silvarum</name>
    <name type="common">Tick</name>
    <dbReference type="NCBI Taxonomy" id="543639"/>
    <lineage>
        <taxon>Eukaryota</taxon>
        <taxon>Metazoa</taxon>
        <taxon>Ecdysozoa</taxon>
        <taxon>Arthropoda</taxon>
        <taxon>Chelicerata</taxon>
        <taxon>Arachnida</taxon>
        <taxon>Acari</taxon>
        <taxon>Parasitiformes</taxon>
        <taxon>Ixodida</taxon>
        <taxon>Ixodoidea</taxon>
        <taxon>Ixodidae</taxon>
        <taxon>Rhipicephalinae</taxon>
        <taxon>Dermacentor</taxon>
    </lineage>
</organism>
<dbReference type="EMBL" id="CM023477">
    <property type="protein sequence ID" value="KAH7936654.1"/>
    <property type="molecule type" value="Genomic_DNA"/>
</dbReference>
<keyword evidence="2" id="KW-1185">Reference proteome</keyword>
<comment type="caution">
    <text evidence="1">The sequence shown here is derived from an EMBL/GenBank/DDBJ whole genome shotgun (WGS) entry which is preliminary data.</text>
</comment>
<evidence type="ECO:0000313" key="1">
    <source>
        <dbReference type="EMBL" id="KAH7936654.1"/>
    </source>
</evidence>
<name>A0ACB8C6Z5_DERSI</name>
<evidence type="ECO:0000313" key="2">
    <source>
        <dbReference type="Proteomes" id="UP000821865"/>
    </source>
</evidence>
<accession>A0ACB8C6Z5</accession>
<proteinExistence type="predicted"/>
<protein>
    <submittedName>
        <fullName evidence="1">Uncharacterized protein</fullName>
    </submittedName>
</protein>
<sequence>MGPKTPCGTLRFFARLEGTSTRPTRVAGPEERRQTEERFAEHRLGSWTPAYSQLKRVHDGPPQDQPDSSTCSEHHATTRGLSAPEQFNGVIANLTGILSRFSSSNLELSSINAAIKVHISDNELEVEYSAAVDYDDQAIGTLAESRCQMAAFERPETEPPQHTVSPKPNPAVTNRATSHSGLRLPKLNLPTFRGDDHQCLGFWEQFEKTVHLNETLSHTTKFYHLRKYIAAEAAASIACLATTESCYADAVELPKERFGDRKKIEQYHLTALRNLPHVVSGNDVRGLRKL</sequence>
<gene>
    <name evidence="1" type="ORF">HPB49_002058</name>
</gene>
<dbReference type="Proteomes" id="UP000821865">
    <property type="component" value="Chromosome 8"/>
</dbReference>
<reference evidence="1" key="1">
    <citation type="submission" date="2020-05" db="EMBL/GenBank/DDBJ databases">
        <title>Large-scale comparative analyses of tick genomes elucidate their genetic diversity and vector capacities.</title>
        <authorList>
            <person name="Jia N."/>
            <person name="Wang J."/>
            <person name="Shi W."/>
            <person name="Du L."/>
            <person name="Sun Y."/>
            <person name="Zhan W."/>
            <person name="Jiang J."/>
            <person name="Wang Q."/>
            <person name="Zhang B."/>
            <person name="Ji P."/>
            <person name="Sakyi L.B."/>
            <person name="Cui X."/>
            <person name="Yuan T."/>
            <person name="Jiang B."/>
            <person name="Yang W."/>
            <person name="Lam T.T.-Y."/>
            <person name="Chang Q."/>
            <person name="Ding S."/>
            <person name="Wang X."/>
            <person name="Zhu J."/>
            <person name="Ruan X."/>
            <person name="Zhao L."/>
            <person name="Wei J."/>
            <person name="Que T."/>
            <person name="Du C."/>
            <person name="Cheng J."/>
            <person name="Dai P."/>
            <person name="Han X."/>
            <person name="Huang E."/>
            <person name="Gao Y."/>
            <person name="Liu J."/>
            <person name="Shao H."/>
            <person name="Ye R."/>
            <person name="Li L."/>
            <person name="Wei W."/>
            <person name="Wang X."/>
            <person name="Wang C."/>
            <person name="Yang T."/>
            <person name="Huo Q."/>
            <person name="Li W."/>
            <person name="Guo W."/>
            <person name="Chen H."/>
            <person name="Zhou L."/>
            <person name="Ni X."/>
            <person name="Tian J."/>
            <person name="Zhou Y."/>
            <person name="Sheng Y."/>
            <person name="Liu T."/>
            <person name="Pan Y."/>
            <person name="Xia L."/>
            <person name="Li J."/>
            <person name="Zhao F."/>
            <person name="Cao W."/>
        </authorList>
    </citation>
    <scope>NUCLEOTIDE SEQUENCE</scope>
    <source>
        <strain evidence="1">Dsil-2018</strain>
    </source>
</reference>